<dbReference type="FunFam" id="2.60.40.10:FF:000943">
    <property type="entry name" value="Classical MHC class I molecule, alpha-chain"/>
    <property type="match status" value="1"/>
</dbReference>
<dbReference type="GO" id="GO:0005615">
    <property type="term" value="C:extracellular space"/>
    <property type="evidence" value="ECO:0007669"/>
    <property type="project" value="TreeGrafter"/>
</dbReference>
<evidence type="ECO:0000313" key="6">
    <source>
        <dbReference type="Proteomes" id="UP000472264"/>
    </source>
</evidence>
<dbReference type="Ensembl" id="ENSENLT00000015186.1">
    <property type="protein sequence ID" value="ENSENLP00000014597.1"/>
    <property type="gene ID" value="ENSENLG00000006830.1"/>
</dbReference>
<reference evidence="5" key="1">
    <citation type="submission" date="2021-04" db="EMBL/GenBank/DDBJ databases">
        <authorList>
            <consortium name="Wellcome Sanger Institute Data Sharing"/>
        </authorList>
    </citation>
    <scope>NUCLEOTIDE SEQUENCE [LARGE SCALE GENOMIC DNA]</scope>
</reference>
<dbReference type="GO" id="GO:0006955">
    <property type="term" value="P:immune response"/>
    <property type="evidence" value="ECO:0007669"/>
    <property type="project" value="TreeGrafter"/>
</dbReference>
<dbReference type="SUPFAM" id="SSF54452">
    <property type="entry name" value="MHC antigen-recognition domain"/>
    <property type="match status" value="1"/>
</dbReference>
<dbReference type="OMA" id="YEWDDET"/>
<evidence type="ECO:0000256" key="2">
    <source>
        <dbReference type="RuleBase" id="RU004439"/>
    </source>
</evidence>
<proteinExistence type="inferred from homology"/>
<feature type="domain" description="Ig-like" evidence="4">
    <location>
        <begin position="199"/>
        <end position="273"/>
    </location>
</feature>
<keyword evidence="3" id="KW-0472">Membrane</keyword>
<reference evidence="5" key="2">
    <citation type="submission" date="2025-08" db="UniProtKB">
        <authorList>
            <consortium name="Ensembl"/>
        </authorList>
    </citation>
    <scope>IDENTIFICATION</scope>
</reference>
<dbReference type="InterPro" id="IPR050208">
    <property type="entry name" value="MHC_class-I_related"/>
</dbReference>
<evidence type="ECO:0000256" key="3">
    <source>
        <dbReference type="SAM" id="Phobius"/>
    </source>
</evidence>
<evidence type="ECO:0000256" key="1">
    <source>
        <dbReference type="ARBA" id="ARBA00023180"/>
    </source>
</evidence>
<evidence type="ECO:0000259" key="4">
    <source>
        <dbReference type="PROSITE" id="PS50835"/>
    </source>
</evidence>
<dbReference type="Gene3D" id="2.60.40.10">
    <property type="entry name" value="Immunoglobulins"/>
    <property type="match status" value="1"/>
</dbReference>
<reference evidence="5" key="3">
    <citation type="submission" date="2025-09" db="UniProtKB">
        <authorList>
            <consortium name="Ensembl"/>
        </authorList>
    </citation>
    <scope>IDENTIFICATION</scope>
</reference>
<dbReference type="PANTHER" id="PTHR16675:SF237">
    <property type="entry name" value="MHC CLASS I ANTIGEN TRANSCRIPT VARIANT 1-RELATED"/>
    <property type="match status" value="1"/>
</dbReference>
<keyword evidence="6" id="KW-1185">Reference proteome</keyword>
<dbReference type="Gene3D" id="3.30.500.10">
    <property type="entry name" value="MHC class I-like antigen recognition-like"/>
    <property type="match status" value="1"/>
</dbReference>
<accession>A0A665U543</accession>
<comment type="similarity">
    <text evidence="2">Belongs to the MHC class I family.</text>
</comment>
<dbReference type="GO" id="GO:0009897">
    <property type="term" value="C:external side of plasma membrane"/>
    <property type="evidence" value="ECO:0007669"/>
    <property type="project" value="TreeGrafter"/>
</dbReference>
<dbReference type="InterPro" id="IPR007110">
    <property type="entry name" value="Ig-like_dom"/>
</dbReference>
<dbReference type="PRINTS" id="PR01638">
    <property type="entry name" value="MHCCLASSI"/>
</dbReference>
<organism evidence="5 6">
    <name type="scientific">Echeneis naucrates</name>
    <name type="common">Live sharksucker</name>
    <dbReference type="NCBI Taxonomy" id="173247"/>
    <lineage>
        <taxon>Eukaryota</taxon>
        <taxon>Metazoa</taxon>
        <taxon>Chordata</taxon>
        <taxon>Craniata</taxon>
        <taxon>Vertebrata</taxon>
        <taxon>Euteleostomi</taxon>
        <taxon>Actinopterygii</taxon>
        <taxon>Neopterygii</taxon>
        <taxon>Teleostei</taxon>
        <taxon>Neoteleostei</taxon>
        <taxon>Acanthomorphata</taxon>
        <taxon>Carangaria</taxon>
        <taxon>Carangiformes</taxon>
        <taxon>Echeneidae</taxon>
        <taxon>Echeneis</taxon>
    </lineage>
</organism>
<gene>
    <name evidence="5" type="primary">LOC115051402</name>
</gene>
<keyword evidence="3" id="KW-0812">Transmembrane</keyword>
<dbReference type="InterPro" id="IPR001039">
    <property type="entry name" value="MHC_I_a_a1/a2"/>
</dbReference>
<dbReference type="PANTHER" id="PTHR16675">
    <property type="entry name" value="MHC CLASS I-RELATED"/>
    <property type="match status" value="1"/>
</dbReference>
<dbReference type="InterPro" id="IPR013783">
    <property type="entry name" value="Ig-like_fold"/>
</dbReference>
<name>A0A665U543_ECHNA</name>
<sequence length="353" mass="40614">RDWKRFLVHGLTFFKHSQKFNIMASSGDTKNIPGYFIRANFEDVGMVYYDTTNKTFKPIHDWARRLKRDDPEHWKTISEDGIHYEQIFRVETEGFKQHSNQSGGVDIIQQNWGCEWDEETEMTDGFLKYGSNGEDFLTFDPETDTWIAANPQAEITKKDWDGDAARNLLWKNLLTKSCPSWLKKYFFFTNRLLEKRDRPSVSLLQKSSSSPVSCFATGFYPNKAVLFWRKDGDDLHDNVEEGQILPNPDGTFQKSADLDLSSVRLEDWGKYECVFQLDGLKDDIITKLDQSGIRTNKKKTVNGNHQEKSSITIIIIVVAVVVLLAVIGFVVYKKRRGERLSGCCCPGFSTEVK</sequence>
<dbReference type="AlphaFoldDB" id="A0A665U543"/>
<keyword evidence="3" id="KW-1133">Transmembrane helix</keyword>
<dbReference type="InterPro" id="IPR036179">
    <property type="entry name" value="Ig-like_dom_sf"/>
</dbReference>
<dbReference type="Proteomes" id="UP000472264">
    <property type="component" value="Chromosome 11"/>
</dbReference>
<dbReference type="InterPro" id="IPR011161">
    <property type="entry name" value="MHC_I-like_Ag-recog"/>
</dbReference>
<dbReference type="Pfam" id="PF00129">
    <property type="entry name" value="MHC_I"/>
    <property type="match status" value="1"/>
</dbReference>
<dbReference type="InterPro" id="IPR037055">
    <property type="entry name" value="MHC_I-like_Ag-recog_sf"/>
</dbReference>
<keyword evidence="1" id="KW-0325">Glycoprotein</keyword>
<evidence type="ECO:0000313" key="5">
    <source>
        <dbReference type="Ensembl" id="ENSENLP00000014597.1"/>
    </source>
</evidence>
<dbReference type="InterPro" id="IPR003597">
    <property type="entry name" value="Ig_C1-set"/>
</dbReference>
<dbReference type="SMART" id="SM00407">
    <property type="entry name" value="IGc1"/>
    <property type="match status" value="1"/>
</dbReference>
<dbReference type="SUPFAM" id="SSF48726">
    <property type="entry name" value="Immunoglobulin"/>
    <property type="match status" value="1"/>
</dbReference>
<dbReference type="InParanoid" id="A0A665U543"/>
<dbReference type="Pfam" id="PF07654">
    <property type="entry name" value="C1-set"/>
    <property type="match status" value="1"/>
</dbReference>
<dbReference type="PROSITE" id="PS50835">
    <property type="entry name" value="IG_LIKE"/>
    <property type="match status" value="1"/>
</dbReference>
<dbReference type="InterPro" id="IPR011162">
    <property type="entry name" value="MHC_I/II-like_Ag-recog"/>
</dbReference>
<protein>
    <submittedName>
        <fullName evidence="5">Major histocompatibility complex class I-related gene protein-like</fullName>
    </submittedName>
</protein>
<feature type="transmembrane region" description="Helical" evidence="3">
    <location>
        <begin position="311"/>
        <end position="332"/>
    </location>
</feature>